<evidence type="ECO:0008006" key="4">
    <source>
        <dbReference type="Google" id="ProtNLM"/>
    </source>
</evidence>
<reference evidence="2 3" key="1">
    <citation type="submission" date="2018-04" db="EMBL/GenBank/DDBJ databases">
        <title>Thalassorhabdus spongiae gen. nov., sp. nov., isolated from a marine sponge in South-West Iceland.</title>
        <authorList>
            <person name="Knobloch S."/>
            <person name="Daussin A."/>
            <person name="Johannsson R."/>
            <person name="Marteinsson V.T."/>
        </authorList>
    </citation>
    <scope>NUCLEOTIDE SEQUENCE [LARGE SCALE GENOMIC DNA]</scope>
    <source>
        <strain evidence="2 3">Hp12</strain>
    </source>
</reference>
<evidence type="ECO:0000256" key="1">
    <source>
        <dbReference type="SAM" id="Phobius"/>
    </source>
</evidence>
<keyword evidence="1" id="KW-0812">Transmembrane</keyword>
<keyword evidence="1" id="KW-1133">Transmembrane helix</keyword>
<dbReference type="PROSITE" id="PS51257">
    <property type="entry name" value="PROKAR_LIPOPROTEIN"/>
    <property type="match status" value="1"/>
</dbReference>
<feature type="transmembrane region" description="Helical" evidence="1">
    <location>
        <begin position="14"/>
        <end position="33"/>
    </location>
</feature>
<keyword evidence="1" id="KW-0472">Membrane</keyword>
<proteinExistence type="predicted"/>
<organism evidence="2 3">
    <name type="scientific">Pelagibaculum spongiae</name>
    <dbReference type="NCBI Taxonomy" id="2080658"/>
    <lineage>
        <taxon>Bacteria</taxon>
        <taxon>Pseudomonadati</taxon>
        <taxon>Pseudomonadota</taxon>
        <taxon>Gammaproteobacteria</taxon>
        <taxon>Oceanospirillales</taxon>
        <taxon>Pelagibaculum</taxon>
    </lineage>
</organism>
<dbReference type="EMBL" id="QDDL01000010">
    <property type="protein sequence ID" value="PVZ65404.1"/>
    <property type="molecule type" value="Genomic_DNA"/>
</dbReference>
<comment type="caution">
    <text evidence="2">The sequence shown here is derived from an EMBL/GenBank/DDBJ whole genome shotgun (WGS) entry which is preliminary data.</text>
</comment>
<dbReference type="Proteomes" id="UP000244906">
    <property type="component" value="Unassembled WGS sequence"/>
</dbReference>
<sequence length="186" mass="21160">MHTIKLLGGNPMKFAFYILSFALVSCVPIVETYKVKNKQSQEVIVSELQNQIQKDAEFAAQQFNPRLDDQLDFSADSLSAVDEMLEEASDFADEMPEERTNSIIELMTAYTLFVAYKEHGGEFFWSNEYNQPFLVSGMPESRISLLIYPAIKSRLFGDSGSRISFLFKGFSERVKSSEPNTEALYM</sequence>
<keyword evidence="3" id="KW-1185">Reference proteome</keyword>
<protein>
    <recommendedName>
        <fullName evidence="4">DUF3806 domain-containing protein</fullName>
    </recommendedName>
</protein>
<name>A0A2V1GXX7_9GAMM</name>
<gene>
    <name evidence="2" type="ORF">DC094_18150</name>
</gene>
<evidence type="ECO:0000313" key="3">
    <source>
        <dbReference type="Proteomes" id="UP000244906"/>
    </source>
</evidence>
<dbReference type="AlphaFoldDB" id="A0A2V1GXX7"/>
<evidence type="ECO:0000313" key="2">
    <source>
        <dbReference type="EMBL" id="PVZ65404.1"/>
    </source>
</evidence>
<accession>A0A2V1GXX7</accession>